<protein>
    <recommendedName>
        <fullName evidence="1">SIS domain-containing protein</fullName>
    </recommendedName>
</protein>
<dbReference type="SUPFAM" id="SSF53697">
    <property type="entry name" value="SIS domain"/>
    <property type="match status" value="1"/>
</dbReference>
<dbReference type="RefSeq" id="WP_114917443.1">
    <property type="nucleotide sequence ID" value="NZ_CP024848.1"/>
</dbReference>
<evidence type="ECO:0000313" key="2">
    <source>
        <dbReference type="EMBL" id="AXI10156.1"/>
    </source>
</evidence>
<dbReference type="GO" id="GO:1901135">
    <property type="term" value="P:carbohydrate derivative metabolic process"/>
    <property type="evidence" value="ECO:0007669"/>
    <property type="project" value="InterPro"/>
</dbReference>
<feature type="domain" description="SIS" evidence="1">
    <location>
        <begin position="4"/>
        <end position="83"/>
    </location>
</feature>
<dbReference type="GO" id="GO:0097367">
    <property type="term" value="F:carbohydrate derivative binding"/>
    <property type="evidence" value="ECO:0007669"/>
    <property type="project" value="InterPro"/>
</dbReference>
<proteinExistence type="predicted"/>
<keyword evidence="3" id="KW-1185">Reference proteome</keyword>
<name>A0A345PJH6_9BACI</name>
<gene>
    <name evidence="2" type="ORF">CUC15_14990</name>
</gene>
<organism evidence="2 3">
    <name type="scientific">Oceanobacillus zhaokaii</name>
    <dbReference type="NCBI Taxonomy" id="2052660"/>
    <lineage>
        <taxon>Bacteria</taxon>
        <taxon>Bacillati</taxon>
        <taxon>Bacillota</taxon>
        <taxon>Bacilli</taxon>
        <taxon>Bacillales</taxon>
        <taxon>Bacillaceae</taxon>
        <taxon>Oceanobacillus</taxon>
    </lineage>
</organism>
<dbReference type="Proteomes" id="UP000253908">
    <property type="component" value="Chromosome"/>
</dbReference>
<dbReference type="Pfam" id="PF01380">
    <property type="entry name" value="SIS"/>
    <property type="match status" value="1"/>
</dbReference>
<dbReference type="InterPro" id="IPR046348">
    <property type="entry name" value="SIS_dom_sf"/>
</dbReference>
<accession>A0A345PJH6</accession>
<dbReference type="EMBL" id="CP024848">
    <property type="protein sequence ID" value="AXI10156.1"/>
    <property type="molecule type" value="Genomic_DNA"/>
</dbReference>
<dbReference type="OrthoDB" id="370421at2"/>
<dbReference type="Gene3D" id="3.40.50.10490">
    <property type="entry name" value="Glucose-6-phosphate isomerase like protein, domain 1"/>
    <property type="match status" value="1"/>
</dbReference>
<dbReference type="KEGG" id="ocn:CUC15_14990"/>
<evidence type="ECO:0000259" key="1">
    <source>
        <dbReference type="Pfam" id="PF01380"/>
    </source>
</evidence>
<dbReference type="InterPro" id="IPR001347">
    <property type="entry name" value="SIS_dom"/>
</dbReference>
<dbReference type="AlphaFoldDB" id="A0A345PJH6"/>
<evidence type="ECO:0000313" key="3">
    <source>
        <dbReference type="Proteomes" id="UP000253908"/>
    </source>
</evidence>
<sequence>MFEDLLHITKDDVVVLFAFVRILPEAKVILEHAKRVGFQTIIITDQLVSNFANFADIVLFASRGEMWEFHSMVAPTFLIENLIITIGMKNKNANLQRLELLSGLRKQYAEDLPR</sequence>
<reference evidence="3" key="1">
    <citation type="submission" date="2017-11" db="EMBL/GenBank/DDBJ databases">
        <authorList>
            <person name="Zhu W."/>
        </authorList>
    </citation>
    <scope>NUCLEOTIDE SEQUENCE [LARGE SCALE GENOMIC DNA]</scope>
    <source>
        <strain evidence="3">160</strain>
    </source>
</reference>